<keyword evidence="6 9" id="KW-0413">Isomerase</keyword>
<dbReference type="CDD" id="cd00165">
    <property type="entry name" value="S4"/>
    <property type="match status" value="1"/>
</dbReference>
<dbReference type="PANTHER" id="PTHR21600">
    <property type="entry name" value="MITOCHONDRIAL RNA PSEUDOURIDINE SYNTHASE"/>
    <property type="match status" value="1"/>
</dbReference>
<dbReference type="Proteomes" id="UP001204445">
    <property type="component" value="Unassembled WGS sequence"/>
</dbReference>
<comment type="function">
    <text evidence="2">Responsible for synthesis of pseudouridine from uracil at positions 955, 2504 and 2580 in 23S ribosomal RNA.</text>
</comment>
<dbReference type="PROSITE" id="PS01129">
    <property type="entry name" value="PSI_RLU"/>
    <property type="match status" value="1"/>
</dbReference>
<evidence type="ECO:0000256" key="5">
    <source>
        <dbReference type="ARBA" id="ARBA00022884"/>
    </source>
</evidence>
<evidence type="ECO:0000256" key="6">
    <source>
        <dbReference type="ARBA" id="ARBA00023235"/>
    </source>
</evidence>
<evidence type="ECO:0000256" key="7">
    <source>
        <dbReference type="PIRSR" id="PIRSR606225-1"/>
    </source>
</evidence>
<keyword evidence="4" id="KW-0698">rRNA processing</keyword>
<dbReference type="InterPro" id="IPR050188">
    <property type="entry name" value="RluA_PseudoU_synthase"/>
</dbReference>
<dbReference type="InterPro" id="IPR006224">
    <property type="entry name" value="PsdUridine_synth_RluA-like_CS"/>
</dbReference>
<evidence type="ECO:0000256" key="3">
    <source>
        <dbReference type="ARBA" id="ARBA00010876"/>
    </source>
</evidence>
<dbReference type="PROSITE" id="PS50889">
    <property type="entry name" value="S4"/>
    <property type="match status" value="1"/>
</dbReference>
<dbReference type="EC" id="5.4.99.-" evidence="9"/>
<dbReference type="PANTHER" id="PTHR21600:SF92">
    <property type="entry name" value="RIBOSOMAL LARGE SUBUNIT PSEUDOURIDINE SYNTHASE C"/>
    <property type="match status" value="1"/>
</dbReference>
<dbReference type="GO" id="GO:0003723">
    <property type="term" value="F:RNA binding"/>
    <property type="evidence" value="ECO:0007669"/>
    <property type="project" value="UniProtKB-KW"/>
</dbReference>
<dbReference type="Gene3D" id="3.10.290.10">
    <property type="entry name" value="RNA-binding S4 domain"/>
    <property type="match status" value="1"/>
</dbReference>
<comment type="similarity">
    <text evidence="3 9">Belongs to the pseudouridine synthase RluA family.</text>
</comment>
<dbReference type="GO" id="GO:0160141">
    <property type="term" value="F:23S rRNA pseudouridine(955/2504/2580) synthase activity"/>
    <property type="evidence" value="ECO:0007669"/>
    <property type="project" value="UniProtKB-EC"/>
</dbReference>
<dbReference type="SMART" id="SM00363">
    <property type="entry name" value="S4"/>
    <property type="match status" value="1"/>
</dbReference>
<evidence type="ECO:0000256" key="8">
    <source>
        <dbReference type="PROSITE-ProRule" id="PRU00182"/>
    </source>
</evidence>
<dbReference type="SUPFAM" id="SSF55120">
    <property type="entry name" value="Pseudouridine synthase"/>
    <property type="match status" value="1"/>
</dbReference>
<dbReference type="Pfam" id="PF01479">
    <property type="entry name" value="S4"/>
    <property type="match status" value="1"/>
</dbReference>
<dbReference type="CDD" id="cd02869">
    <property type="entry name" value="PseudoU_synth_RluA_like"/>
    <property type="match status" value="1"/>
</dbReference>
<evidence type="ECO:0000256" key="2">
    <source>
        <dbReference type="ARBA" id="ARBA00002876"/>
    </source>
</evidence>
<evidence type="ECO:0000256" key="1">
    <source>
        <dbReference type="ARBA" id="ARBA00000381"/>
    </source>
</evidence>
<dbReference type="RefSeq" id="WP_259054174.1">
    <property type="nucleotide sequence ID" value="NZ_JANUCT010000003.1"/>
</dbReference>
<proteinExistence type="inferred from homology"/>
<evidence type="ECO:0000256" key="4">
    <source>
        <dbReference type="ARBA" id="ARBA00022552"/>
    </source>
</evidence>
<dbReference type="EMBL" id="JANUCT010000003">
    <property type="protein sequence ID" value="MCS3902625.1"/>
    <property type="molecule type" value="Genomic_DNA"/>
</dbReference>
<protein>
    <recommendedName>
        <fullName evidence="9">Pseudouridine synthase</fullName>
        <ecNumber evidence="9">5.4.99.-</ecNumber>
    </recommendedName>
</protein>
<evidence type="ECO:0000259" key="10">
    <source>
        <dbReference type="SMART" id="SM00363"/>
    </source>
</evidence>
<comment type="catalytic activity">
    <reaction evidence="9">
        <text>a uridine in RNA = a pseudouridine in RNA</text>
        <dbReference type="Rhea" id="RHEA:48348"/>
        <dbReference type="Rhea" id="RHEA-COMP:12068"/>
        <dbReference type="Rhea" id="RHEA-COMP:12069"/>
        <dbReference type="ChEBI" id="CHEBI:65314"/>
        <dbReference type="ChEBI" id="CHEBI:65315"/>
    </reaction>
</comment>
<organism evidence="11 12">
    <name type="scientific">Methylohalomonas lacus</name>
    <dbReference type="NCBI Taxonomy" id="398773"/>
    <lineage>
        <taxon>Bacteria</taxon>
        <taxon>Pseudomonadati</taxon>
        <taxon>Pseudomonadota</taxon>
        <taxon>Gammaproteobacteria</taxon>
        <taxon>Methylohalomonadales</taxon>
        <taxon>Methylohalomonadaceae</taxon>
        <taxon>Methylohalomonas</taxon>
    </lineage>
</organism>
<sequence length="312" mass="34701">MPPPDEQTSGVQKVTVDTDENGRRLDNFISSRLKNIPKSRIYQMLRRGEVRVNGSRARPEKRLEAGDVVRLPPLFQNRDDARPVIPGAAIARLEQQILHEDARLLVINKPSGVAVHGGSGVSYGVIDILRASRGDKARLELVHRLDRDTSGCLLLAKDMTLLRTLHDQLRDGQVRKGYLALLRGQLGRRQLDIDDPLSRQQGKSGDRRVVVDAAGKVSATRIRRQRQYSDATLADVSLLTGRTHQIRVHAAAAGHPLAGDVKYGDKAFNKQLRQLGLRRLFLHAASLQLPDHEQAFEAPLPDELQAVLERLA</sequence>
<dbReference type="GO" id="GO:0000455">
    <property type="term" value="P:enzyme-directed rRNA pseudouridine synthesis"/>
    <property type="evidence" value="ECO:0007669"/>
    <property type="project" value="UniProtKB-ARBA"/>
</dbReference>
<dbReference type="InterPro" id="IPR006225">
    <property type="entry name" value="PsdUridine_synth_RluC/D"/>
</dbReference>
<evidence type="ECO:0000313" key="11">
    <source>
        <dbReference type="EMBL" id="MCS3902625.1"/>
    </source>
</evidence>
<keyword evidence="12" id="KW-1185">Reference proteome</keyword>
<dbReference type="InterPro" id="IPR036986">
    <property type="entry name" value="S4_RNA-bd_sf"/>
</dbReference>
<dbReference type="InterPro" id="IPR020103">
    <property type="entry name" value="PsdUridine_synth_cat_dom_sf"/>
</dbReference>
<comment type="caution">
    <text evidence="11">The sequence shown here is derived from an EMBL/GenBank/DDBJ whole genome shotgun (WGS) entry which is preliminary data.</text>
</comment>
<reference evidence="11" key="1">
    <citation type="submission" date="2022-08" db="EMBL/GenBank/DDBJ databases">
        <title>Genomic Encyclopedia of Type Strains, Phase III (KMG-III): the genomes of soil and plant-associated and newly described type strains.</title>
        <authorList>
            <person name="Whitman W."/>
        </authorList>
    </citation>
    <scope>NUCLEOTIDE SEQUENCE</scope>
    <source>
        <strain evidence="11">HMT 1</strain>
    </source>
</reference>
<accession>A0AAE3HHV1</accession>
<dbReference type="SUPFAM" id="SSF55174">
    <property type="entry name" value="Alpha-L RNA-binding motif"/>
    <property type="match status" value="1"/>
</dbReference>
<feature type="domain" description="RNA-binding S4" evidence="10">
    <location>
        <begin position="23"/>
        <end position="79"/>
    </location>
</feature>
<dbReference type="AlphaFoldDB" id="A0AAE3HHV1"/>
<comment type="catalytic activity">
    <reaction evidence="1">
        <text>uridine(955/2504/2580) in 23S rRNA = pseudouridine(955/2504/2580) in 23S rRNA</text>
        <dbReference type="Rhea" id="RHEA:42528"/>
        <dbReference type="Rhea" id="RHEA-COMP:10099"/>
        <dbReference type="Rhea" id="RHEA-COMP:10100"/>
        <dbReference type="ChEBI" id="CHEBI:65314"/>
        <dbReference type="ChEBI" id="CHEBI:65315"/>
        <dbReference type="EC" id="5.4.99.24"/>
    </reaction>
</comment>
<gene>
    <name evidence="11" type="ORF">J2T55_000629</name>
</gene>
<keyword evidence="5 8" id="KW-0694">RNA-binding</keyword>
<evidence type="ECO:0000256" key="9">
    <source>
        <dbReference type="RuleBase" id="RU362028"/>
    </source>
</evidence>
<dbReference type="InterPro" id="IPR006145">
    <property type="entry name" value="PsdUridine_synth_RsuA/RluA"/>
</dbReference>
<evidence type="ECO:0000313" key="12">
    <source>
        <dbReference type="Proteomes" id="UP001204445"/>
    </source>
</evidence>
<dbReference type="InterPro" id="IPR002942">
    <property type="entry name" value="S4_RNA-bd"/>
</dbReference>
<dbReference type="NCBIfam" id="TIGR00005">
    <property type="entry name" value="rluA_subfam"/>
    <property type="match status" value="1"/>
</dbReference>
<dbReference type="Pfam" id="PF00849">
    <property type="entry name" value="PseudoU_synth_2"/>
    <property type="match status" value="1"/>
</dbReference>
<dbReference type="Gene3D" id="3.30.2350.10">
    <property type="entry name" value="Pseudouridine synthase"/>
    <property type="match status" value="1"/>
</dbReference>
<name>A0AAE3HHV1_9GAMM</name>
<feature type="active site" evidence="7">
    <location>
        <position position="146"/>
    </location>
</feature>